<dbReference type="EMBL" id="JAAKFY010000003">
    <property type="protein sequence ID" value="KAF3859076.1"/>
    <property type="molecule type" value="Genomic_DNA"/>
</dbReference>
<feature type="compositionally biased region" description="Basic and acidic residues" evidence="1">
    <location>
        <begin position="109"/>
        <end position="120"/>
    </location>
</feature>
<organism evidence="2 3">
    <name type="scientific">Dissostichus mawsoni</name>
    <name type="common">Antarctic cod</name>
    <dbReference type="NCBI Taxonomy" id="36200"/>
    <lineage>
        <taxon>Eukaryota</taxon>
        <taxon>Metazoa</taxon>
        <taxon>Chordata</taxon>
        <taxon>Craniata</taxon>
        <taxon>Vertebrata</taxon>
        <taxon>Euteleostomi</taxon>
        <taxon>Actinopterygii</taxon>
        <taxon>Neopterygii</taxon>
        <taxon>Teleostei</taxon>
        <taxon>Neoteleostei</taxon>
        <taxon>Acanthomorphata</taxon>
        <taxon>Eupercaria</taxon>
        <taxon>Perciformes</taxon>
        <taxon>Notothenioidei</taxon>
        <taxon>Nototheniidae</taxon>
        <taxon>Dissostichus</taxon>
    </lineage>
</organism>
<evidence type="ECO:0000256" key="1">
    <source>
        <dbReference type="SAM" id="MobiDB-lite"/>
    </source>
</evidence>
<dbReference type="AlphaFoldDB" id="A0A7J5ZBI4"/>
<protein>
    <submittedName>
        <fullName evidence="2">Uncharacterized protein</fullName>
    </submittedName>
</protein>
<evidence type="ECO:0000313" key="2">
    <source>
        <dbReference type="EMBL" id="KAF3859076.1"/>
    </source>
</evidence>
<accession>A0A7J5ZBI4</accession>
<reference evidence="2 3" key="1">
    <citation type="submission" date="2020-03" db="EMBL/GenBank/DDBJ databases">
        <title>Dissostichus mawsoni Genome sequencing and assembly.</title>
        <authorList>
            <person name="Park H."/>
        </authorList>
    </citation>
    <scope>NUCLEOTIDE SEQUENCE [LARGE SCALE GENOMIC DNA]</scope>
    <source>
        <strain evidence="2">DM0001</strain>
        <tissue evidence="2">Muscle</tissue>
    </source>
</reference>
<sequence length="120" mass="12858">MLTMQGEGKPRWLTFWARKVAEGVHGSDLALTEGLDLSSFDAQAVQGGQTLGQVLQSGQLSQLLHRGGGGAVCRGQQEVPTQVACDKRLQSVGAGEEARHQVEQPPAQRTERPGDRQQGN</sequence>
<keyword evidence="3" id="KW-1185">Reference proteome</keyword>
<proteinExistence type="predicted"/>
<evidence type="ECO:0000313" key="3">
    <source>
        <dbReference type="Proteomes" id="UP000518266"/>
    </source>
</evidence>
<gene>
    <name evidence="2" type="ORF">F7725_021475</name>
</gene>
<feature type="region of interest" description="Disordered" evidence="1">
    <location>
        <begin position="91"/>
        <end position="120"/>
    </location>
</feature>
<name>A0A7J5ZBI4_DISMA</name>
<comment type="caution">
    <text evidence="2">The sequence shown here is derived from an EMBL/GenBank/DDBJ whole genome shotgun (WGS) entry which is preliminary data.</text>
</comment>
<dbReference type="Proteomes" id="UP000518266">
    <property type="component" value="Unassembled WGS sequence"/>
</dbReference>